<feature type="region of interest" description="Disordered" evidence="1">
    <location>
        <begin position="176"/>
        <end position="253"/>
    </location>
</feature>
<gene>
    <name evidence="2" type="ORF">NliqN6_1085</name>
</gene>
<name>A0A8H3YCZ3_9TREE</name>
<keyword evidence="3" id="KW-1185">Reference proteome</keyword>
<evidence type="ECO:0000256" key="1">
    <source>
        <dbReference type="SAM" id="MobiDB-lite"/>
    </source>
</evidence>
<evidence type="ECO:0000313" key="2">
    <source>
        <dbReference type="EMBL" id="GHJ84683.1"/>
    </source>
</evidence>
<evidence type="ECO:0000313" key="3">
    <source>
        <dbReference type="Proteomes" id="UP000620104"/>
    </source>
</evidence>
<dbReference type="EMBL" id="BLZA01000009">
    <property type="protein sequence ID" value="GHJ84683.1"/>
    <property type="molecule type" value="Genomic_DNA"/>
</dbReference>
<feature type="compositionally biased region" description="Basic residues" evidence="1">
    <location>
        <begin position="214"/>
        <end position="230"/>
    </location>
</feature>
<feature type="compositionally biased region" description="Basic residues" evidence="1">
    <location>
        <begin position="182"/>
        <end position="193"/>
    </location>
</feature>
<organism evidence="2 3">
    <name type="scientific">Naganishia liquefaciens</name>
    <dbReference type="NCBI Taxonomy" id="104408"/>
    <lineage>
        <taxon>Eukaryota</taxon>
        <taxon>Fungi</taxon>
        <taxon>Dikarya</taxon>
        <taxon>Basidiomycota</taxon>
        <taxon>Agaricomycotina</taxon>
        <taxon>Tremellomycetes</taxon>
        <taxon>Filobasidiales</taxon>
        <taxon>Filobasidiaceae</taxon>
        <taxon>Naganishia</taxon>
    </lineage>
</organism>
<dbReference type="Proteomes" id="UP000620104">
    <property type="component" value="Unassembled WGS sequence"/>
</dbReference>
<protein>
    <submittedName>
        <fullName evidence="2">Uncharacterized protein</fullName>
    </submittedName>
</protein>
<proteinExistence type="predicted"/>
<dbReference type="AlphaFoldDB" id="A0A8H3YCZ3"/>
<comment type="caution">
    <text evidence="2">The sequence shown here is derived from an EMBL/GenBank/DDBJ whole genome shotgun (WGS) entry which is preliminary data.</text>
</comment>
<reference evidence="2" key="1">
    <citation type="submission" date="2020-07" db="EMBL/GenBank/DDBJ databases">
        <title>Draft Genome Sequence of a Deep-Sea Yeast, Naganishia (Cryptococcus) liquefaciens strain N6.</title>
        <authorList>
            <person name="Han Y.W."/>
            <person name="Kajitani R."/>
            <person name="Morimoto H."/>
            <person name="Parhat M."/>
            <person name="Tsubouchi H."/>
            <person name="Bakenova O."/>
            <person name="Ogata M."/>
            <person name="Argunhan B."/>
            <person name="Aoki R."/>
            <person name="Kajiwara S."/>
            <person name="Itoh T."/>
            <person name="Iwasaki H."/>
        </authorList>
    </citation>
    <scope>NUCLEOTIDE SEQUENCE</scope>
    <source>
        <strain evidence="2">N6</strain>
    </source>
</reference>
<sequence length="253" mass="28216">MGVCFSDQCCLDCFGRDIYGCCCLGDPYYRNRAVGLHPGYQFGHHQHPSGGYPAFGSWGRGLGWINRGDRLAALDNQIVITPPGSVPGTLYRSQPYPSPYGLGGLAPTNYGYSAPLPIGAPALASSDYSQRPLPPAPQNPYFPTVPEPAAHHYPPAIIGGYREPLIRPSSGVSLATFAQPQSRHHRGDRHHSKRGDSYQDQYQDGNGYDTPDPHRHRRHEKRDRRHSRRKERYDTEAYHGGYYAPEAGYENHQ</sequence>
<accession>A0A8H3YCZ3</accession>